<keyword evidence="3" id="KW-1185">Reference proteome</keyword>
<dbReference type="Proteomes" id="UP000193411">
    <property type="component" value="Unassembled WGS sequence"/>
</dbReference>
<dbReference type="AlphaFoldDB" id="A0A1Y2H8Q2"/>
<feature type="non-terminal residue" evidence="2">
    <location>
        <position position="1"/>
    </location>
</feature>
<organism evidence="2 3">
    <name type="scientific">Catenaria anguillulae PL171</name>
    <dbReference type="NCBI Taxonomy" id="765915"/>
    <lineage>
        <taxon>Eukaryota</taxon>
        <taxon>Fungi</taxon>
        <taxon>Fungi incertae sedis</taxon>
        <taxon>Blastocladiomycota</taxon>
        <taxon>Blastocladiomycetes</taxon>
        <taxon>Blastocladiales</taxon>
        <taxon>Catenariaceae</taxon>
        <taxon>Catenaria</taxon>
    </lineage>
</organism>
<accession>A0A1Y2H8Q2</accession>
<reference evidence="2 3" key="1">
    <citation type="submission" date="2016-07" db="EMBL/GenBank/DDBJ databases">
        <title>Pervasive Adenine N6-methylation of Active Genes in Fungi.</title>
        <authorList>
            <consortium name="DOE Joint Genome Institute"/>
            <person name="Mondo S.J."/>
            <person name="Dannebaum R.O."/>
            <person name="Kuo R.C."/>
            <person name="Labutti K."/>
            <person name="Haridas S."/>
            <person name="Kuo A."/>
            <person name="Salamov A."/>
            <person name="Ahrendt S.R."/>
            <person name="Lipzen A."/>
            <person name="Sullivan W."/>
            <person name="Andreopoulos W.B."/>
            <person name="Clum A."/>
            <person name="Lindquist E."/>
            <person name="Daum C."/>
            <person name="Ramamoorthy G.K."/>
            <person name="Gryganskyi A."/>
            <person name="Culley D."/>
            <person name="Magnuson J.K."/>
            <person name="James T.Y."/>
            <person name="O'Malley M.A."/>
            <person name="Stajich J.E."/>
            <person name="Spatafora J.W."/>
            <person name="Visel A."/>
            <person name="Grigoriev I.V."/>
        </authorList>
    </citation>
    <scope>NUCLEOTIDE SEQUENCE [LARGE SCALE GENOMIC DNA]</scope>
    <source>
        <strain evidence="2 3">PL171</strain>
    </source>
</reference>
<name>A0A1Y2H8Q2_9FUNG</name>
<sequence>IEPLCTWSNHQSSTSTCPSRAAATIALPPSLDAISVMPSAPSSSSNQSKISSRPARLASTAASANEMRSLNRRDPLDCHHSRHSTRPLPPHMALAS</sequence>
<dbReference type="EMBL" id="MCFL01000071">
    <property type="protein sequence ID" value="ORZ30960.1"/>
    <property type="molecule type" value="Genomic_DNA"/>
</dbReference>
<feature type="compositionally biased region" description="Basic and acidic residues" evidence="1">
    <location>
        <begin position="69"/>
        <end position="79"/>
    </location>
</feature>
<proteinExistence type="predicted"/>
<comment type="caution">
    <text evidence="2">The sequence shown here is derived from an EMBL/GenBank/DDBJ whole genome shotgun (WGS) entry which is preliminary data.</text>
</comment>
<evidence type="ECO:0000313" key="3">
    <source>
        <dbReference type="Proteomes" id="UP000193411"/>
    </source>
</evidence>
<feature type="compositionally biased region" description="Low complexity" evidence="1">
    <location>
        <begin position="36"/>
        <end position="54"/>
    </location>
</feature>
<gene>
    <name evidence="2" type="ORF">BCR44DRAFT_1443557</name>
</gene>
<evidence type="ECO:0000313" key="2">
    <source>
        <dbReference type="EMBL" id="ORZ30960.1"/>
    </source>
</evidence>
<evidence type="ECO:0000256" key="1">
    <source>
        <dbReference type="SAM" id="MobiDB-lite"/>
    </source>
</evidence>
<protein>
    <submittedName>
        <fullName evidence="2">Uncharacterized protein</fullName>
    </submittedName>
</protein>
<feature type="region of interest" description="Disordered" evidence="1">
    <location>
        <begin position="36"/>
        <end position="96"/>
    </location>
</feature>